<dbReference type="EMBL" id="GGEC01015749">
    <property type="protein sequence ID" value="MBW96232.1"/>
    <property type="molecule type" value="Transcribed_RNA"/>
</dbReference>
<reference evidence="5" key="1">
    <citation type="submission" date="2018-02" db="EMBL/GenBank/DDBJ databases">
        <title>Rhizophora mucronata_Transcriptome.</title>
        <authorList>
            <person name="Meera S.P."/>
            <person name="Sreeshan A."/>
            <person name="Augustine A."/>
        </authorList>
    </citation>
    <scope>NUCLEOTIDE SEQUENCE</scope>
    <source>
        <tissue evidence="5">Leaf</tissue>
    </source>
</reference>
<keyword evidence="2" id="KW-1133">Transmembrane helix</keyword>
<evidence type="ECO:0000256" key="3">
    <source>
        <dbReference type="SAM" id="SignalP"/>
    </source>
</evidence>
<feature type="chain" id="PRO_5015176044" description="DUF7356 domain-containing protein" evidence="3">
    <location>
        <begin position="26"/>
        <end position="369"/>
    </location>
</feature>
<dbReference type="InterPro" id="IPR055780">
    <property type="entry name" value="DUF7356"/>
</dbReference>
<feature type="compositionally biased region" description="Basic and acidic residues" evidence="1">
    <location>
        <begin position="71"/>
        <end position="82"/>
    </location>
</feature>
<dbReference type="Pfam" id="PF24053">
    <property type="entry name" value="DUF7356"/>
    <property type="match status" value="1"/>
</dbReference>
<feature type="signal peptide" evidence="3">
    <location>
        <begin position="1"/>
        <end position="25"/>
    </location>
</feature>
<accession>A0A2P2JS05</accession>
<feature type="compositionally biased region" description="Polar residues" evidence="1">
    <location>
        <begin position="114"/>
        <end position="127"/>
    </location>
</feature>
<feature type="compositionally biased region" description="Acidic residues" evidence="1">
    <location>
        <begin position="330"/>
        <end position="339"/>
    </location>
</feature>
<evidence type="ECO:0000256" key="1">
    <source>
        <dbReference type="SAM" id="MobiDB-lite"/>
    </source>
</evidence>
<keyword evidence="3" id="KW-0732">Signal</keyword>
<feature type="transmembrane region" description="Helical" evidence="2">
    <location>
        <begin position="272"/>
        <end position="291"/>
    </location>
</feature>
<protein>
    <recommendedName>
        <fullName evidence="4">DUF7356 domain-containing protein</fullName>
    </recommendedName>
</protein>
<keyword evidence="2" id="KW-0472">Membrane</keyword>
<feature type="domain" description="DUF7356" evidence="4">
    <location>
        <begin position="148"/>
        <end position="246"/>
    </location>
</feature>
<feature type="region of interest" description="Disordered" evidence="1">
    <location>
        <begin position="48"/>
        <end position="156"/>
    </location>
</feature>
<feature type="compositionally biased region" description="Polar residues" evidence="1">
    <location>
        <begin position="346"/>
        <end position="356"/>
    </location>
</feature>
<proteinExistence type="predicted"/>
<feature type="compositionally biased region" description="Basic and acidic residues" evidence="1">
    <location>
        <begin position="128"/>
        <end position="151"/>
    </location>
</feature>
<feature type="compositionally biased region" description="Basic and acidic residues" evidence="1">
    <location>
        <begin position="95"/>
        <end position="111"/>
    </location>
</feature>
<dbReference type="PANTHER" id="PTHR34200:SF8">
    <property type="entry name" value="TRANSMEMBRANE PROTEIN"/>
    <property type="match status" value="1"/>
</dbReference>
<feature type="region of interest" description="Disordered" evidence="1">
    <location>
        <begin position="319"/>
        <end position="369"/>
    </location>
</feature>
<evidence type="ECO:0000259" key="4">
    <source>
        <dbReference type="Pfam" id="PF24053"/>
    </source>
</evidence>
<dbReference type="AlphaFoldDB" id="A0A2P2JS05"/>
<sequence>MEINRALGVALVLVLLAIVCPLIDSTGKLSAKTGLDPKLNDNSSIEKASDIKSVSNSTEIGGKVKPVGGDQLHKSEGIDSTKSENNVSSQSGSEETDRLNKGKSDSSDRLKQNMRGNNQKENLSGMQESKEVPKEKGNEGDKEEPLTHFEECDPTNKCTDKENKLVACLRVPGNESPGLSLLIQNKGKGPLKVTISAPDYVQPEKKEVQLQEKEDQKVKVSIRNGRGDNSIVLKAGNSFCKLDIREITHNFGKELDHSRVSSGINFLSGTPAIAVVVFAALLILASGWMCMNFRKKQLSSSGSKYQRLDMELPTSGRKTELEVNNGWDNDWGDDWDDEEAPKTPSMPVTPSLSSKGLASRRLSKEGWKD</sequence>
<feature type="compositionally biased region" description="Polar residues" evidence="1">
    <location>
        <begin position="48"/>
        <end position="59"/>
    </location>
</feature>
<dbReference type="PANTHER" id="PTHR34200">
    <property type="entry name" value="DENTIN SIALOPHOSPHOPROTEIN-LIKE ISOFORM X1"/>
    <property type="match status" value="1"/>
</dbReference>
<keyword evidence="2" id="KW-0812">Transmembrane</keyword>
<organism evidence="5">
    <name type="scientific">Rhizophora mucronata</name>
    <name type="common">Asiatic mangrove</name>
    <dbReference type="NCBI Taxonomy" id="61149"/>
    <lineage>
        <taxon>Eukaryota</taxon>
        <taxon>Viridiplantae</taxon>
        <taxon>Streptophyta</taxon>
        <taxon>Embryophyta</taxon>
        <taxon>Tracheophyta</taxon>
        <taxon>Spermatophyta</taxon>
        <taxon>Magnoliopsida</taxon>
        <taxon>eudicotyledons</taxon>
        <taxon>Gunneridae</taxon>
        <taxon>Pentapetalae</taxon>
        <taxon>rosids</taxon>
        <taxon>fabids</taxon>
        <taxon>Malpighiales</taxon>
        <taxon>Rhizophoraceae</taxon>
        <taxon>Rhizophora</taxon>
    </lineage>
</organism>
<evidence type="ECO:0000313" key="5">
    <source>
        <dbReference type="EMBL" id="MBW96232.1"/>
    </source>
</evidence>
<evidence type="ECO:0000256" key="2">
    <source>
        <dbReference type="SAM" id="Phobius"/>
    </source>
</evidence>
<name>A0A2P2JS05_RHIMU</name>
<feature type="compositionally biased region" description="Polar residues" evidence="1">
    <location>
        <begin position="83"/>
        <end position="93"/>
    </location>
</feature>